<feature type="domain" description="Aminopeptidase P N-terminal" evidence="13">
    <location>
        <begin position="2"/>
        <end position="136"/>
    </location>
</feature>
<evidence type="ECO:0000256" key="12">
    <source>
        <dbReference type="ARBA" id="ARBA00081411"/>
    </source>
</evidence>
<dbReference type="GO" id="GO:0070006">
    <property type="term" value="F:metalloaminopeptidase activity"/>
    <property type="evidence" value="ECO:0007669"/>
    <property type="project" value="InterPro"/>
</dbReference>
<dbReference type="NCBIfam" id="NF008131">
    <property type="entry name" value="PRK10879.1"/>
    <property type="match status" value="1"/>
</dbReference>
<keyword evidence="8" id="KW-0482">Metalloprotease</keyword>
<dbReference type="GO" id="GO:0005829">
    <property type="term" value="C:cytosol"/>
    <property type="evidence" value="ECO:0007669"/>
    <property type="project" value="TreeGrafter"/>
</dbReference>
<evidence type="ECO:0000256" key="5">
    <source>
        <dbReference type="ARBA" id="ARBA00022670"/>
    </source>
</evidence>
<evidence type="ECO:0000256" key="3">
    <source>
        <dbReference type="ARBA" id="ARBA00008766"/>
    </source>
</evidence>
<evidence type="ECO:0000259" key="13">
    <source>
        <dbReference type="SMART" id="SM01011"/>
    </source>
</evidence>
<evidence type="ECO:0000256" key="11">
    <source>
        <dbReference type="ARBA" id="ARBA00075356"/>
    </source>
</evidence>
<dbReference type="PANTHER" id="PTHR43226:SF4">
    <property type="entry name" value="XAA-PRO AMINOPEPTIDASE 3"/>
    <property type="match status" value="1"/>
</dbReference>
<keyword evidence="7 14" id="KW-0378">Hydrolase</keyword>
<dbReference type="FunFam" id="3.90.230.10:FF:000002">
    <property type="entry name" value="Xaa-Pro aminopeptidase 3"/>
    <property type="match status" value="1"/>
</dbReference>
<evidence type="ECO:0000256" key="10">
    <source>
        <dbReference type="ARBA" id="ARBA00069363"/>
    </source>
</evidence>
<comment type="cofactor">
    <cofactor evidence="2">
        <name>Mn(2+)</name>
        <dbReference type="ChEBI" id="CHEBI:29035"/>
    </cofactor>
</comment>
<keyword evidence="9" id="KW-0464">Manganese</keyword>
<protein>
    <recommendedName>
        <fullName evidence="10">Xaa-Pro aminopeptidase</fullName>
        <ecNumber evidence="4">3.4.11.9</ecNumber>
    </recommendedName>
    <alternativeName>
        <fullName evidence="11">Aminopeptidase P II</fullName>
    </alternativeName>
    <alternativeName>
        <fullName evidence="12">X-Pro aminopeptidase</fullName>
    </alternativeName>
</protein>
<keyword evidence="15" id="KW-1185">Reference proteome</keyword>
<dbReference type="SMART" id="SM01011">
    <property type="entry name" value="AMP_N"/>
    <property type="match status" value="1"/>
</dbReference>
<dbReference type="EMBL" id="CP133548">
    <property type="protein sequence ID" value="WMS86219.1"/>
    <property type="molecule type" value="Genomic_DNA"/>
</dbReference>
<accession>A0AA51RRK6</accession>
<dbReference type="AlphaFoldDB" id="A0AA51RRK6"/>
<dbReference type="InterPro" id="IPR052433">
    <property type="entry name" value="X-Pro_dipept-like"/>
</dbReference>
<evidence type="ECO:0000256" key="8">
    <source>
        <dbReference type="ARBA" id="ARBA00023049"/>
    </source>
</evidence>
<dbReference type="SUPFAM" id="SSF55920">
    <property type="entry name" value="Creatinase/aminopeptidase"/>
    <property type="match status" value="1"/>
</dbReference>
<dbReference type="Proteomes" id="UP001239782">
    <property type="component" value="Chromosome"/>
</dbReference>
<keyword evidence="6" id="KW-0479">Metal-binding</keyword>
<evidence type="ECO:0000256" key="6">
    <source>
        <dbReference type="ARBA" id="ARBA00022723"/>
    </source>
</evidence>
<dbReference type="Pfam" id="PF05195">
    <property type="entry name" value="AMP_N"/>
    <property type="match status" value="1"/>
</dbReference>
<dbReference type="PANTHER" id="PTHR43226">
    <property type="entry name" value="XAA-PRO AMINOPEPTIDASE 3"/>
    <property type="match status" value="1"/>
</dbReference>
<comment type="similarity">
    <text evidence="3">Belongs to the peptidase M24B family.</text>
</comment>
<dbReference type="InterPro" id="IPR029149">
    <property type="entry name" value="Creatin/AminoP/Spt16_N"/>
</dbReference>
<dbReference type="InterPro" id="IPR007865">
    <property type="entry name" value="Aminopep_P_N"/>
</dbReference>
<evidence type="ECO:0000313" key="14">
    <source>
        <dbReference type="EMBL" id="WMS86219.1"/>
    </source>
</evidence>
<evidence type="ECO:0000256" key="1">
    <source>
        <dbReference type="ARBA" id="ARBA00001424"/>
    </source>
</evidence>
<dbReference type="GO" id="GO:0030145">
    <property type="term" value="F:manganese ion binding"/>
    <property type="evidence" value="ECO:0007669"/>
    <property type="project" value="InterPro"/>
</dbReference>
<proteinExistence type="inferred from homology"/>
<evidence type="ECO:0000256" key="9">
    <source>
        <dbReference type="ARBA" id="ARBA00023211"/>
    </source>
</evidence>
<dbReference type="SUPFAM" id="SSF53092">
    <property type="entry name" value="Creatinase/prolidase N-terminal domain"/>
    <property type="match status" value="1"/>
</dbReference>
<keyword evidence="5" id="KW-0645">Protease</keyword>
<evidence type="ECO:0000256" key="7">
    <source>
        <dbReference type="ARBA" id="ARBA00022801"/>
    </source>
</evidence>
<dbReference type="InterPro" id="IPR036005">
    <property type="entry name" value="Creatinase/aminopeptidase-like"/>
</dbReference>
<name>A0AA51RRK6_9GAMM</name>
<evidence type="ECO:0000313" key="15">
    <source>
        <dbReference type="Proteomes" id="UP001239782"/>
    </source>
</evidence>
<dbReference type="InterPro" id="IPR000994">
    <property type="entry name" value="Pept_M24"/>
</dbReference>
<dbReference type="Gene3D" id="3.40.350.10">
    <property type="entry name" value="Creatinase/prolidase N-terminal domain"/>
    <property type="match status" value="1"/>
</dbReference>
<keyword evidence="14" id="KW-0031">Aminopeptidase</keyword>
<dbReference type="GO" id="GO:0006508">
    <property type="term" value="P:proteolysis"/>
    <property type="evidence" value="ECO:0007669"/>
    <property type="project" value="UniProtKB-KW"/>
</dbReference>
<gene>
    <name evidence="14" type="primary">pepP</name>
    <name evidence="14" type="ORF">Q9312_13420</name>
</gene>
<dbReference type="Gene3D" id="3.90.230.10">
    <property type="entry name" value="Creatinase/methionine aminopeptidase superfamily"/>
    <property type="match status" value="1"/>
</dbReference>
<evidence type="ECO:0000256" key="4">
    <source>
        <dbReference type="ARBA" id="ARBA00012574"/>
    </source>
</evidence>
<organism evidence="14 15">
    <name type="scientific">Pleionea litopenaei</name>
    <dbReference type="NCBI Taxonomy" id="3070815"/>
    <lineage>
        <taxon>Bacteria</taxon>
        <taxon>Pseudomonadati</taxon>
        <taxon>Pseudomonadota</taxon>
        <taxon>Gammaproteobacteria</taxon>
        <taxon>Oceanospirillales</taxon>
        <taxon>Pleioneaceae</taxon>
        <taxon>Pleionea</taxon>
    </lineage>
</organism>
<sequence length="440" mass="49469">MISKQEYARRRKQLMDTMEPGSIAIIASAQELVRSRDTHFMFRQDSDFHYLSGFPEPNAVIALIPGREHGEFVLFCNDKDLEQETWHGRRFGPEAACDEFAADDAFPIDDIDDILPGMMEGRHRIYYEMGKNNELDNRVMGWVNKIRAQVKKGAQPPGEFVDLRHALHELRLFKSAAEIKLMRKSAAIAVDAHLRAMNVCQPGMTEWQIEAELHYEFARQGARYPAYSSIVASGDNACILHYTENQSKLKKEDLLLIDAGAEYQMYASDITRTFPVSGVFSEPQKELYNLVLKAQLAAIETIRPGSHWMQAHETAVAVLTEGMVELGLLKGDVAQLIEEEAYKRFYMHKTGHWIGLDVHDVGDYSIEGQPRVLEAGMVMTVEPAIYIPANADDVAAKYRGIGIRIEDDVLVTASGHDILTDGVPKTIEEIEAIMAQQKAA</sequence>
<dbReference type="EC" id="3.4.11.9" evidence="4"/>
<dbReference type="Pfam" id="PF00557">
    <property type="entry name" value="Peptidase_M24"/>
    <property type="match status" value="1"/>
</dbReference>
<dbReference type="CDD" id="cd01087">
    <property type="entry name" value="Prolidase"/>
    <property type="match status" value="1"/>
</dbReference>
<dbReference type="RefSeq" id="WP_309201371.1">
    <property type="nucleotide sequence ID" value="NZ_CP133548.1"/>
</dbReference>
<comment type="catalytic activity">
    <reaction evidence="1">
        <text>Release of any N-terminal amino acid, including proline, that is linked to proline, even from a dipeptide or tripeptide.</text>
        <dbReference type="EC" id="3.4.11.9"/>
    </reaction>
</comment>
<evidence type="ECO:0000256" key="2">
    <source>
        <dbReference type="ARBA" id="ARBA00001936"/>
    </source>
</evidence>
<dbReference type="KEGG" id="plei:Q9312_13420"/>
<reference evidence="14 15" key="1">
    <citation type="submission" date="2023-08" db="EMBL/GenBank/DDBJ databases">
        <title>Pleionea litopenaei sp. nov., isolated from stomach of juvenile Litopenaeus vannamei.</title>
        <authorList>
            <person name="Rho A.M."/>
            <person name="Hwang C.Y."/>
        </authorList>
    </citation>
    <scope>NUCLEOTIDE SEQUENCE [LARGE SCALE GENOMIC DNA]</scope>
    <source>
        <strain evidence="14 15">HL-JVS1</strain>
    </source>
</reference>